<dbReference type="GO" id="GO:0005886">
    <property type="term" value="C:plasma membrane"/>
    <property type="evidence" value="ECO:0007669"/>
    <property type="project" value="UniProtKB-SubCell"/>
</dbReference>
<organism evidence="9 10">
    <name type="scientific">Paenibacillus nasutitermitis</name>
    <dbReference type="NCBI Taxonomy" id="1652958"/>
    <lineage>
        <taxon>Bacteria</taxon>
        <taxon>Bacillati</taxon>
        <taxon>Bacillota</taxon>
        <taxon>Bacilli</taxon>
        <taxon>Bacillales</taxon>
        <taxon>Paenibacillaceae</taxon>
        <taxon>Paenibacillus</taxon>
    </lineage>
</organism>
<reference evidence="9" key="1">
    <citation type="journal article" date="2014" name="Int. J. Syst. Evol. Microbiol.">
        <title>Complete genome sequence of Corynebacterium casei LMG S-19264T (=DSM 44701T), isolated from a smear-ripened cheese.</title>
        <authorList>
            <consortium name="US DOE Joint Genome Institute (JGI-PGF)"/>
            <person name="Walter F."/>
            <person name="Albersmeier A."/>
            <person name="Kalinowski J."/>
            <person name="Ruckert C."/>
        </authorList>
    </citation>
    <scope>NUCLEOTIDE SEQUENCE</scope>
    <source>
        <strain evidence="9">CGMCC 1.15178</strain>
    </source>
</reference>
<feature type="transmembrane region" description="Helical" evidence="7">
    <location>
        <begin position="213"/>
        <end position="238"/>
    </location>
</feature>
<evidence type="ECO:0000313" key="10">
    <source>
        <dbReference type="Proteomes" id="UP000612456"/>
    </source>
</evidence>
<dbReference type="Proteomes" id="UP000612456">
    <property type="component" value="Unassembled WGS sequence"/>
</dbReference>
<dbReference type="PANTHER" id="PTHR43744:SF8">
    <property type="entry name" value="SN-GLYCEROL-3-PHOSPHATE TRANSPORT SYSTEM PERMEASE PROTEIN UGPE"/>
    <property type="match status" value="1"/>
</dbReference>
<dbReference type="EMBL" id="BMHP01000004">
    <property type="protein sequence ID" value="GGD89718.1"/>
    <property type="molecule type" value="Genomic_DNA"/>
</dbReference>
<reference evidence="9" key="2">
    <citation type="submission" date="2020-09" db="EMBL/GenBank/DDBJ databases">
        <authorList>
            <person name="Sun Q."/>
            <person name="Zhou Y."/>
        </authorList>
    </citation>
    <scope>NUCLEOTIDE SEQUENCE</scope>
    <source>
        <strain evidence="9">CGMCC 1.15178</strain>
    </source>
</reference>
<evidence type="ECO:0000256" key="3">
    <source>
        <dbReference type="ARBA" id="ARBA00022475"/>
    </source>
</evidence>
<dbReference type="Pfam" id="PF00528">
    <property type="entry name" value="BPD_transp_1"/>
    <property type="match status" value="1"/>
</dbReference>
<feature type="transmembrane region" description="Helical" evidence="7">
    <location>
        <begin position="138"/>
        <end position="160"/>
    </location>
</feature>
<keyword evidence="6 7" id="KW-0472">Membrane</keyword>
<evidence type="ECO:0000259" key="8">
    <source>
        <dbReference type="PROSITE" id="PS50928"/>
    </source>
</evidence>
<dbReference type="GO" id="GO:0055085">
    <property type="term" value="P:transmembrane transport"/>
    <property type="evidence" value="ECO:0007669"/>
    <property type="project" value="InterPro"/>
</dbReference>
<feature type="domain" description="ABC transmembrane type-1" evidence="8">
    <location>
        <begin position="103"/>
        <end position="293"/>
    </location>
</feature>
<dbReference type="SUPFAM" id="SSF161098">
    <property type="entry name" value="MetI-like"/>
    <property type="match status" value="1"/>
</dbReference>
<feature type="transmembrane region" description="Helical" evidence="7">
    <location>
        <begin position="102"/>
        <end position="126"/>
    </location>
</feature>
<comment type="caution">
    <text evidence="9">The sequence shown here is derived from an EMBL/GenBank/DDBJ whole genome shotgun (WGS) entry which is preliminary data.</text>
</comment>
<feature type="transmembrane region" description="Helical" evidence="7">
    <location>
        <begin position="35"/>
        <end position="61"/>
    </location>
</feature>
<evidence type="ECO:0000256" key="6">
    <source>
        <dbReference type="ARBA" id="ARBA00023136"/>
    </source>
</evidence>
<evidence type="ECO:0000256" key="4">
    <source>
        <dbReference type="ARBA" id="ARBA00022692"/>
    </source>
</evidence>
<dbReference type="InterPro" id="IPR035906">
    <property type="entry name" value="MetI-like_sf"/>
</dbReference>
<dbReference type="PROSITE" id="PS50928">
    <property type="entry name" value="ABC_TM1"/>
    <property type="match status" value="1"/>
</dbReference>
<dbReference type="CDD" id="cd06261">
    <property type="entry name" value="TM_PBP2"/>
    <property type="match status" value="1"/>
</dbReference>
<accession>A0A916ZDB9</accession>
<feature type="transmembrane region" description="Helical" evidence="7">
    <location>
        <begin position="272"/>
        <end position="292"/>
    </location>
</feature>
<dbReference type="Gene3D" id="1.10.3720.10">
    <property type="entry name" value="MetI-like"/>
    <property type="match status" value="1"/>
</dbReference>
<keyword evidence="4 7" id="KW-0812">Transmembrane</keyword>
<gene>
    <name evidence="9" type="ORF">GCM10010911_55430</name>
</gene>
<dbReference type="PANTHER" id="PTHR43744">
    <property type="entry name" value="ABC TRANSPORTER PERMEASE PROTEIN MG189-RELATED-RELATED"/>
    <property type="match status" value="1"/>
</dbReference>
<name>A0A916ZDB9_9BACL</name>
<protein>
    <submittedName>
        <fullName evidence="9">Sugar ABC transporter permease</fullName>
    </submittedName>
</protein>
<dbReference type="AlphaFoldDB" id="A0A916ZDB9"/>
<feature type="transmembrane region" description="Helical" evidence="7">
    <location>
        <begin position="172"/>
        <end position="192"/>
    </location>
</feature>
<evidence type="ECO:0000256" key="5">
    <source>
        <dbReference type="ARBA" id="ARBA00022989"/>
    </source>
</evidence>
<keyword evidence="5 7" id="KW-1133">Transmembrane helix</keyword>
<comment type="similarity">
    <text evidence="7">Belongs to the binding-protein-dependent transport system permease family.</text>
</comment>
<keyword evidence="2 7" id="KW-0813">Transport</keyword>
<comment type="subcellular location">
    <subcellularLocation>
        <location evidence="1 7">Cell membrane</location>
        <topology evidence="1 7">Multi-pass membrane protein</topology>
    </subcellularLocation>
</comment>
<proteinExistence type="inferred from homology"/>
<sequence>MKAANDMISRAPIGTAAAGSKLSAVRSRKAMLRKIVLVLLRVINIIGLLLLVMIFALPFIWMISTSLKTMPETMIFPPVWIPQNPVWSNFATAWNTGPFLSYFMNSVIIAVGILVLQMLTIIPASYAFARYTFRGSGFLFGIVMVTLMIPAQLIFLPVYLELSAFKLLNTHLGLILPFASSAFGIFLLRQAFMQISDELLEAARLDQAAEWKIILRIMVPLVKPVLVTFALFSFIAHWNDYFWPLVMTTNETARTLPLGIAKIREVEGVATWNILMAGNLILVAPILLVFFLSQRHIIKAFVYNGVK</sequence>
<evidence type="ECO:0000313" key="9">
    <source>
        <dbReference type="EMBL" id="GGD89718.1"/>
    </source>
</evidence>
<evidence type="ECO:0000256" key="2">
    <source>
        <dbReference type="ARBA" id="ARBA00022448"/>
    </source>
</evidence>
<dbReference type="InterPro" id="IPR000515">
    <property type="entry name" value="MetI-like"/>
</dbReference>
<keyword evidence="3" id="KW-1003">Cell membrane</keyword>
<evidence type="ECO:0000256" key="7">
    <source>
        <dbReference type="RuleBase" id="RU363032"/>
    </source>
</evidence>
<keyword evidence="10" id="KW-1185">Reference proteome</keyword>
<evidence type="ECO:0000256" key="1">
    <source>
        <dbReference type="ARBA" id="ARBA00004651"/>
    </source>
</evidence>